<proteinExistence type="inferred from homology"/>
<evidence type="ECO:0000256" key="9">
    <source>
        <dbReference type="ARBA" id="ARBA00047890"/>
    </source>
</evidence>
<dbReference type="Gene3D" id="3.40.50.620">
    <property type="entry name" value="HUPs"/>
    <property type="match status" value="1"/>
</dbReference>
<evidence type="ECO:0000256" key="3">
    <source>
        <dbReference type="ARBA" id="ARBA00022723"/>
    </source>
</evidence>
<dbReference type="GO" id="GO:0046872">
    <property type="term" value="F:metal ion binding"/>
    <property type="evidence" value="ECO:0007669"/>
    <property type="project" value="UniProtKB-KW"/>
</dbReference>
<dbReference type="GO" id="GO:0004066">
    <property type="term" value="F:asparagine synthase (glutamine-hydrolyzing) activity"/>
    <property type="evidence" value="ECO:0007669"/>
    <property type="project" value="InterPro"/>
</dbReference>
<evidence type="ECO:0000256" key="2">
    <source>
        <dbReference type="ARBA" id="ARBA00022598"/>
    </source>
</evidence>
<dbReference type="Pfam" id="PF00733">
    <property type="entry name" value="Asn_synthase"/>
    <property type="match status" value="1"/>
</dbReference>
<keyword evidence="6" id="KW-0067">ATP-binding</keyword>
<dbReference type="InterPro" id="IPR014729">
    <property type="entry name" value="Rossmann-like_a/b/a_fold"/>
</dbReference>
<dbReference type="PANTHER" id="PTHR42914:SF1">
    <property type="entry name" value="7-CYANO-7-DEAZAGUANINE SYNTHASE"/>
    <property type="match status" value="1"/>
</dbReference>
<comment type="catalytic activity">
    <reaction evidence="9">
        <text>7-carboxy-7-carbaguanine + NH4(+) + 2 ATP = 7-cyano-7-carbaguanine + 2 AMP + 2 diphosphate + 2 H(+)</text>
        <dbReference type="Rhea" id="RHEA:27982"/>
        <dbReference type="ChEBI" id="CHEBI:15378"/>
        <dbReference type="ChEBI" id="CHEBI:28938"/>
        <dbReference type="ChEBI" id="CHEBI:30616"/>
        <dbReference type="ChEBI" id="CHEBI:33019"/>
        <dbReference type="ChEBI" id="CHEBI:45075"/>
        <dbReference type="ChEBI" id="CHEBI:61036"/>
        <dbReference type="ChEBI" id="CHEBI:456215"/>
        <dbReference type="EC" id="6.3.4.20"/>
    </reaction>
</comment>
<dbReference type="InterPro" id="IPR001962">
    <property type="entry name" value="Asn_synthase"/>
</dbReference>
<keyword evidence="4" id="KW-0547">Nucleotide-binding</keyword>
<sequence>MILIPDAPHIRSVGLMLSGGLDSSVCAAWLTAQSIAVFAIQLHHPRRPRREVTAADTVIALLGLERRDICVPPPNASAHIPRTVQLSVGLTEARGLGVERLVLADLRSDLPRIGTSVHRLTAEADYIENGSRGPEMWLPFWDVPKLGVKSLADDLAFPVGLTWSCDLDREAQCGACGGCLSRRSAGIA</sequence>
<feature type="domain" description="Asparagine synthetase" evidence="10">
    <location>
        <begin position="12"/>
        <end position="85"/>
    </location>
</feature>
<dbReference type="GO" id="GO:0006529">
    <property type="term" value="P:asparagine biosynthetic process"/>
    <property type="evidence" value="ECO:0007669"/>
    <property type="project" value="InterPro"/>
</dbReference>
<evidence type="ECO:0000256" key="6">
    <source>
        <dbReference type="ARBA" id="ARBA00022840"/>
    </source>
</evidence>
<comment type="pathway">
    <text evidence="1">Purine metabolism; 7-cyano-7-deazaguanine biosynthesis.</text>
</comment>
<accession>F9W271</accession>
<protein>
    <recommendedName>
        <fullName evidence="8">7-cyano-7-deazaguanine synthase</fullName>
        <ecNumber evidence="8">6.3.4.20</ecNumber>
    </recommendedName>
</protein>
<evidence type="ECO:0000256" key="4">
    <source>
        <dbReference type="ARBA" id="ARBA00022741"/>
    </source>
</evidence>
<dbReference type="AlphaFoldDB" id="F9W271"/>
<comment type="caution">
    <text evidence="11">The sequence shown here is derived from an EMBL/GenBank/DDBJ whole genome shotgun (WGS) entry which is preliminary data.</text>
</comment>
<dbReference type="GO" id="GO:0005524">
    <property type="term" value="F:ATP binding"/>
    <property type="evidence" value="ECO:0007669"/>
    <property type="project" value="UniProtKB-KW"/>
</dbReference>
<gene>
    <name evidence="11" type="primary">queC</name>
    <name evidence="11" type="ORF">GOALK_120_00170</name>
</gene>
<organism evidence="11 12">
    <name type="scientific">Gordonia alkanivorans NBRC 16433</name>
    <dbReference type="NCBI Taxonomy" id="1027371"/>
    <lineage>
        <taxon>Bacteria</taxon>
        <taxon>Bacillati</taxon>
        <taxon>Actinomycetota</taxon>
        <taxon>Actinomycetes</taxon>
        <taxon>Mycobacteriales</taxon>
        <taxon>Gordoniaceae</taxon>
        <taxon>Gordonia</taxon>
    </lineage>
</organism>
<evidence type="ECO:0000256" key="5">
    <source>
        <dbReference type="ARBA" id="ARBA00022833"/>
    </source>
</evidence>
<evidence type="ECO:0000313" key="12">
    <source>
        <dbReference type="Proteomes" id="UP000003558"/>
    </source>
</evidence>
<keyword evidence="5" id="KW-0862">Zinc</keyword>
<dbReference type="SUPFAM" id="SSF52402">
    <property type="entry name" value="Adenine nucleotide alpha hydrolases-like"/>
    <property type="match status" value="1"/>
</dbReference>
<name>F9W271_9ACTN</name>
<dbReference type="Pfam" id="PF06508">
    <property type="entry name" value="QueC"/>
    <property type="match status" value="1"/>
</dbReference>
<dbReference type="PANTHER" id="PTHR42914">
    <property type="entry name" value="7-CYANO-7-DEAZAGUANINE SYNTHASE"/>
    <property type="match status" value="1"/>
</dbReference>
<evidence type="ECO:0000259" key="10">
    <source>
        <dbReference type="Pfam" id="PF00733"/>
    </source>
</evidence>
<evidence type="ECO:0000256" key="1">
    <source>
        <dbReference type="ARBA" id="ARBA00005061"/>
    </source>
</evidence>
<reference evidence="11 12" key="1">
    <citation type="submission" date="2011-05" db="EMBL/GenBank/DDBJ databases">
        <title>Whole genome shotgun sequence of Gordonia alkanivorans NBRC 16433.</title>
        <authorList>
            <person name="Hosoyama A."/>
            <person name="Nakamura S."/>
            <person name="Takarada H."/>
            <person name="Tsuchikane K."/>
            <person name="Yamazaki S."/>
            <person name="Fujita N."/>
        </authorList>
    </citation>
    <scope>NUCLEOTIDE SEQUENCE [LARGE SCALE GENOMIC DNA]</scope>
    <source>
        <strain evidence="11 12">NBRC 16433</strain>
    </source>
</reference>
<comment type="similarity">
    <text evidence="7">Belongs to the QueC family.</text>
</comment>
<evidence type="ECO:0000256" key="8">
    <source>
        <dbReference type="ARBA" id="ARBA00039149"/>
    </source>
</evidence>
<evidence type="ECO:0000313" key="11">
    <source>
        <dbReference type="EMBL" id="GAA14960.1"/>
    </source>
</evidence>
<dbReference type="EC" id="6.3.4.20" evidence="8"/>
<evidence type="ECO:0000256" key="7">
    <source>
        <dbReference type="ARBA" id="ARBA00037993"/>
    </source>
</evidence>
<keyword evidence="2" id="KW-0436">Ligase</keyword>
<keyword evidence="3" id="KW-0479">Metal-binding</keyword>
<dbReference type="STRING" id="1027371.GOALK_120_00170"/>
<dbReference type="Proteomes" id="UP000003558">
    <property type="component" value="Unassembled WGS sequence"/>
</dbReference>
<dbReference type="InterPro" id="IPR018317">
    <property type="entry name" value="QueC"/>
</dbReference>
<dbReference type="EMBL" id="BACI01000120">
    <property type="protein sequence ID" value="GAA14960.1"/>
    <property type="molecule type" value="Genomic_DNA"/>
</dbReference>
<dbReference type="RefSeq" id="WP_006361026.1">
    <property type="nucleotide sequence ID" value="NZ_BACI01000120.1"/>
</dbReference>